<dbReference type="Proteomes" id="UP000830115">
    <property type="component" value="Chromosome"/>
</dbReference>
<dbReference type="RefSeq" id="WP_248866517.1">
    <property type="nucleotide sequence ID" value="NZ_CP086322.1"/>
</dbReference>
<proteinExistence type="predicted"/>
<evidence type="ECO:0000313" key="1">
    <source>
        <dbReference type="EMBL" id="UQA95604.1"/>
    </source>
</evidence>
<evidence type="ECO:0000313" key="2">
    <source>
        <dbReference type="Proteomes" id="UP000830115"/>
    </source>
</evidence>
<keyword evidence="2" id="KW-1185">Reference proteome</keyword>
<gene>
    <name evidence="1" type="ORF">K9S39_30445</name>
</gene>
<dbReference type="EMBL" id="CP086322">
    <property type="protein sequence ID" value="UQA95604.1"/>
    <property type="molecule type" value="Genomic_DNA"/>
</dbReference>
<reference evidence="1" key="1">
    <citation type="submission" date="2021-10" db="EMBL/GenBank/DDBJ databases">
        <title>Streptomyces nigrumlapis sp.nov.,an antimicrobial producing actinobacterium isolated from Black Gobi rocks.</title>
        <authorList>
            <person name="Wen Y."/>
            <person name="Zhang W."/>
            <person name="Liu X.G."/>
        </authorList>
    </citation>
    <scope>NUCLEOTIDE SEQUENCE</scope>
    <source>
        <strain evidence="1">ST13-2-2</strain>
    </source>
</reference>
<protein>
    <submittedName>
        <fullName evidence="1">Uncharacterized protein</fullName>
    </submittedName>
</protein>
<sequence length="479" mass="50475">MLEHYLKLGGLEIANHARLAAYLETVGSPLDSIDACRCDTFTADLVGDEEYTDPASDGAPWYDPDLPESAQFAGLMVLSVDGLDDNPVTRTPSPSVAGGAALGPARVQPRTLTVTGILLGATCCGVEYGLHWLAEALTGCTGDGCGGDCLTFFNCCPNADMTPQEFTDRHARTLRRVALTSGPTPTARNGSGCTAGQCSVGADVITVEFVLTAGTPWTWTTPTPLLDVPVPTDDGTQCITWCVHDPTAPPKPPPVCLELEESPACTDGVLVEFTQTGADCKLVWPDQDTAQRPCDTCRLAKCPDPDDLCNNPRCRTPAPPLPPPPQTCYCKAIAVNSEAYELDLSAFPRWFGSVPIIEVHAGSQDLRHATISIYERTAVHTGMTCEEVAVVERCNPTAVFEVGFVPAGGVVTLDGQIGRANVACLGGCESAPDVYGPGGGPLQFPLLDCDSYCVLLEADAILPAAEDARVVLSLSGRGY</sequence>
<name>A0ABY4MCU8_9ACTN</name>
<organism evidence="1 2">
    <name type="scientific">Streptomyces halobius</name>
    <dbReference type="NCBI Taxonomy" id="2879846"/>
    <lineage>
        <taxon>Bacteria</taxon>
        <taxon>Bacillati</taxon>
        <taxon>Actinomycetota</taxon>
        <taxon>Actinomycetes</taxon>
        <taxon>Kitasatosporales</taxon>
        <taxon>Streptomycetaceae</taxon>
        <taxon>Streptomyces</taxon>
    </lineage>
</organism>
<accession>A0ABY4MCU8</accession>